<accession>A0A8X6UKD1</accession>
<protein>
    <submittedName>
        <fullName evidence="1">Uncharacterized protein</fullName>
    </submittedName>
</protein>
<sequence length="70" mass="7958">TTHRSAASPMGSRLSLPRLSICPASAVFRSHDTSQDDTTERRECHHHYNHNPLLSHYHFWSAWSSAAITE</sequence>
<feature type="non-terminal residue" evidence="1">
    <location>
        <position position="70"/>
    </location>
</feature>
<feature type="non-terminal residue" evidence="1">
    <location>
        <position position="1"/>
    </location>
</feature>
<dbReference type="Proteomes" id="UP000887013">
    <property type="component" value="Unassembled WGS sequence"/>
</dbReference>
<dbReference type="AlphaFoldDB" id="A0A8X6UKD1"/>
<evidence type="ECO:0000313" key="1">
    <source>
        <dbReference type="EMBL" id="GFU23576.1"/>
    </source>
</evidence>
<evidence type="ECO:0000313" key="2">
    <source>
        <dbReference type="Proteomes" id="UP000887013"/>
    </source>
</evidence>
<comment type="caution">
    <text evidence="1">The sequence shown here is derived from an EMBL/GenBank/DDBJ whole genome shotgun (WGS) entry which is preliminary data.</text>
</comment>
<reference evidence="1" key="1">
    <citation type="submission" date="2020-08" db="EMBL/GenBank/DDBJ databases">
        <title>Multicomponent nature underlies the extraordinary mechanical properties of spider dragline silk.</title>
        <authorList>
            <person name="Kono N."/>
            <person name="Nakamura H."/>
            <person name="Mori M."/>
            <person name="Yoshida Y."/>
            <person name="Ohtoshi R."/>
            <person name="Malay A.D."/>
            <person name="Moran D.A.P."/>
            <person name="Tomita M."/>
            <person name="Numata K."/>
            <person name="Arakawa K."/>
        </authorList>
    </citation>
    <scope>NUCLEOTIDE SEQUENCE</scope>
</reference>
<gene>
    <name evidence="1" type="ORF">NPIL_359381</name>
</gene>
<dbReference type="EMBL" id="BMAW01127996">
    <property type="protein sequence ID" value="GFU23576.1"/>
    <property type="molecule type" value="Genomic_DNA"/>
</dbReference>
<proteinExistence type="predicted"/>
<name>A0A8X6UKD1_NEPPI</name>
<organism evidence="1 2">
    <name type="scientific">Nephila pilipes</name>
    <name type="common">Giant wood spider</name>
    <name type="synonym">Nephila maculata</name>
    <dbReference type="NCBI Taxonomy" id="299642"/>
    <lineage>
        <taxon>Eukaryota</taxon>
        <taxon>Metazoa</taxon>
        <taxon>Ecdysozoa</taxon>
        <taxon>Arthropoda</taxon>
        <taxon>Chelicerata</taxon>
        <taxon>Arachnida</taxon>
        <taxon>Araneae</taxon>
        <taxon>Araneomorphae</taxon>
        <taxon>Entelegynae</taxon>
        <taxon>Araneoidea</taxon>
        <taxon>Nephilidae</taxon>
        <taxon>Nephila</taxon>
    </lineage>
</organism>
<keyword evidence="2" id="KW-1185">Reference proteome</keyword>